<evidence type="ECO:0000313" key="9">
    <source>
        <dbReference type="EMBL" id="ASP20046.1"/>
    </source>
</evidence>
<name>A0A222E1I6_9RHOB</name>
<comment type="subcellular location">
    <subcellularLocation>
        <location evidence="1 8">Cell membrane</location>
        <topology evidence="1 8">Multi-pass membrane protein</topology>
    </subcellularLocation>
</comment>
<proteinExistence type="inferred from homology"/>
<dbReference type="InterPro" id="IPR002781">
    <property type="entry name" value="TM_pro_TauE-like"/>
</dbReference>
<dbReference type="InterPro" id="IPR052017">
    <property type="entry name" value="TSUP"/>
</dbReference>
<comment type="similarity">
    <text evidence="2 8">Belongs to the 4-toluene sulfonate uptake permease (TSUP) (TC 2.A.102) family.</text>
</comment>
<evidence type="ECO:0000256" key="6">
    <source>
        <dbReference type="ARBA" id="ARBA00022989"/>
    </source>
</evidence>
<sequence length="246" mass="25909">MTFLLITTIGVACLLGGLLKGISGSGLPSVVVPLVALQSDVPTAVAIAQIPTLAINLVQAWPRAHPARSVLPHWPIAATLFVATLIGVSLLRVAPPTILLLIVAGLTTFAAMFLVLVPSFVLPKRLRLTVGVPIASVAGVSAGLASLAGPILVPYLLALRLPKDLFISVVSLCYLACIVPTIGAFLYWNVVDPRLFILSGVAVLPALLGMWVGNRMRDRIDERRFRYVVLTVLVGTAALLVGKAMS</sequence>
<dbReference type="PANTHER" id="PTHR30269">
    <property type="entry name" value="TRANSMEMBRANE PROTEIN YFCA"/>
    <property type="match status" value="1"/>
</dbReference>
<evidence type="ECO:0000256" key="8">
    <source>
        <dbReference type="RuleBase" id="RU363041"/>
    </source>
</evidence>
<gene>
    <name evidence="9" type="ORF">ANTHELSMS3_01344</name>
</gene>
<dbReference type="KEGG" id="aht:ANTHELSMS3_01344"/>
<evidence type="ECO:0000256" key="4">
    <source>
        <dbReference type="ARBA" id="ARBA00022475"/>
    </source>
</evidence>
<keyword evidence="5 8" id="KW-0812">Transmembrane</keyword>
<keyword evidence="4 8" id="KW-1003">Cell membrane</keyword>
<feature type="transmembrane region" description="Helical" evidence="8">
    <location>
        <begin position="71"/>
        <end position="91"/>
    </location>
</feature>
<feature type="transmembrane region" description="Helical" evidence="8">
    <location>
        <begin position="134"/>
        <end position="158"/>
    </location>
</feature>
<evidence type="ECO:0000256" key="3">
    <source>
        <dbReference type="ARBA" id="ARBA00022448"/>
    </source>
</evidence>
<accession>A0A222E1I6</accession>
<feature type="transmembrane region" description="Helical" evidence="8">
    <location>
        <begin position="225"/>
        <end position="245"/>
    </location>
</feature>
<feature type="transmembrane region" description="Helical" evidence="8">
    <location>
        <begin position="98"/>
        <end position="122"/>
    </location>
</feature>
<dbReference type="RefSeq" id="WP_198319893.1">
    <property type="nucleotide sequence ID" value="NZ_CP022540.1"/>
</dbReference>
<evidence type="ECO:0000313" key="10">
    <source>
        <dbReference type="Proteomes" id="UP000203589"/>
    </source>
</evidence>
<reference evidence="9 10" key="1">
    <citation type="submission" date="2017-07" db="EMBL/GenBank/DDBJ databases">
        <title>Genome Sequence of Antarctobacter heliothermus Strain SMS3 Isolated from a culture of the Diatom Skeletonema marinoi.</title>
        <authorList>
            <person name="Topel M."/>
            <person name="Pinder M.I.M."/>
            <person name="Johansson O.N."/>
            <person name="Kourtchenko O."/>
            <person name="Godhe A."/>
            <person name="Clarke A.K."/>
        </authorList>
    </citation>
    <scope>NUCLEOTIDE SEQUENCE [LARGE SCALE GENOMIC DNA]</scope>
    <source>
        <strain evidence="9 10">SMS3</strain>
    </source>
</reference>
<feature type="transmembrane region" description="Helical" evidence="8">
    <location>
        <begin position="194"/>
        <end position="213"/>
    </location>
</feature>
<evidence type="ECO:0000256" key="7">
    <source>
        <dbReference type="ARBA" id="ARBA00023136"/>
    </source>
</evidence>
<feature type="transmembrane region" description="Helical" evidence="8">
    <location>
        <begin position="165"/>
        <end position="188"/>
    </location>
</feature>
<keyword evidence="6 8" id="KW-1133">Transmembrane helix</keyword>
<evidence type="ECO:0000256" key="1">
    <source>
        <dbReference type="ARBA" id="ARBA00004651"/>
    </source>
</evidence>
<keyword evidence="3" id="KW-0813">Transport</keyword>
<keyword evidence="7 8" id="KW-0472">Membrane</keyword>
<dbReference type="GO" id="GO:0005886">
    <property type="term" value="C:plasma membrane"/>
    <property type="evidence" value="ECO:0007669"/>
    <property type="project" value="UniProtKB-SubCell"/>
</dbReference>
<dbReference type="Pfam" id="PF01925">
    <property type="entry name" value="TauE"/>
    <property type="match status" value="1"/>
</dbReference>
<keyword evidence="10" id="KW-1185">Reference proteome</keyword>
<evidence type="ECO:0000256" key="2">
    <source>
        <dbReference type="ARBA" id="ARBA00009142"/>
    </source>
</evidence>
<dbReference type="Proteomes" id="UP000203589">
    <property type="component" value="Chromosome"/>
</dbReference>
<organism evidence="9 10">
    <name type="scientific">Antarctobacter heliothermus</name>
    <dbReference type="NCBI Taxonomy" id="74033"/>
    <lineage>
        <taxon>Bacteria</taxon>
        <taxon>Pseudomonadati</taxon>
        <taxon>Pseudomonadota</taxon>
        <taxon>Alphaproteobacteria</taxon>
        <taxon>Rhodobacterales</taxon>
        <taxon>Roseobacteraceae</taxon>
        <taxon>Antarctobacter</taxon>
    </lineage>
</organism>
<protein>
    <recommendedName>
        <fullName evidence="8">Probable membrane transporter protein</fullName>
    </recommendedName>
</protein>
<dbReference type="EMBL" id="CP022540">
    <property type="protein sequence ID" value="ASP20046.1"/>
    <property type="molecule type" value="Genomic_DNA"/>
</dbReference>
<evidence type="ECO:0000256" key="5">
    <source>
        <dbReference type="ARBA" id="ARBA00022692"/>
    </source>
</evidence>
<dbReference type="AlphaFoldDB" id="A0A222E1I6"/>
<dbReference type="PANTHER" id="PTHR30269:SF32">
    <property type="entry name" value="MEMBRANE TRANSPORTER PROTEIN-RELATED"/>
    <property type="match status" value="1"/>
</dbReference>